<keyword evidence="7" id="KW-1185">Reference proteome</keyword>
<evidence type="ECO:0000256" key="2">
    <source>
        <dbReference type="ARBA" id="ARBA00023015"/>
    </source>
</evidence>
<dbReference type="Gene3D" id="3.40.190.290">
    <property type="match status" value="1"/>
</dbReference>
<dbReference type="STRING" id="1123291.SAMN04490355_105426"/>
<keyword evidence="2" id="KW-0805">Transcription regulation</keyword>
<evidence type="ECO:0000256" key="4">
    <source>
        <dbReference type="ARBA" id="ARBA00023163"/>
    </source>
</evidence>
<dbReference type="Gene3D" id="1.10.10.10">
    <property type="entry name" value="Winged helix-like DNA-binding domain superfamily/Winged helix DNA-binding domain"/>
    <property type="match status" value="1"/>
</dbReference>
<evidence type="ECO:0000256" key="3">
    <source>
        <dbReference type="ARBA" id="ARBA00023125"/>
    </source>
</evidence>
<dbReference type="EMBL" id="FOTS01000054">
    <property type="protein sequence ID" value="SFM20323.1"/>
    <property type="molecule type" value="Genomic_DNA"/>
</dbReference>
<gene>
    <name evidence="6" type="ORF">SAMN04490355_105426</name>
</gene>
<dbReference type="Pfam" id="PF03466">
    <property type="entry name" value="LysR_substrate"/>
    <property type="match status" value="1"/>
</dbReference>
<dbReference type="PANTHER" id="PTHR30126">
    <property type="entry name" value="HTH-TYPE TRANSCRIPTIONAL REGULATOR"/>
    <property type="match status" value="1"/>
</dbReference>
<dbReference type="InterPro" id="IPR036390">
    <property type="entry name" value="WH_DNA-bd_sf"/>
</dbReference>
<dbReference type="InterPro" id="IPR036388">
    <property type="entry name" value="WH-like_DNA-bd_sf"/>
</dbReference>
<dbReference type="PANTHER" id="PTHR30126:SF78">
    <property type="entry name" value="HTH LYSR-TYPE DOMAIN-CONTAINING PROTEIN"/>
    <property type="match status" value="1"/>
</dbReference>
<dbReference type="InterPro" id="IPR000847">
    <property type="entry name" value="LysR_HTH_N"/>
</dbReference>
<evidence type="ECO:0000313" key="7">
    <source>
        <dbReference type="Proteomes" id="UP000199520"/>
    </source>
</evidence>
<name>A0A1I4NYY1_9FIRM</name>
<proteinExistence type="inferred from homology"/>
<dbReference type="SUPFAM" id="SSF53850">
    <property type="entry name" value="Periplasmic binding protein-like II"/>
    <property type="match status" value="1"/>
</dbReference>
<evidence type="ECO:0000313" key="6">
    <source>
        <dbReference type="EMBL" id="SFM20323.1"/>
    </source>
</evidence>
<dbReference type="InterPro" id="IPR005119">
    <property type="entry name" value="LysR_subst-bd"/>
</dbReference>
<organism evidence="6 7">
    <name type="scientific">Pelosinus propionicus DSM 13327</name>
    <dbReference type="NCBI Taxonomy" id="1123291"/>
    <lineage>
        <taxon>Bacteria</taxon>
        <taxon>Bacillati</taxon>
        <taxon>Bacillota</taxon>
        <taxon>Negativicutes</taxon>
        <taxon>Selenomonadales</taxon>
        <taxon>Sporomusaceae</taxon>
        <taxon>Pelosinus</taxon>
    </lineage>
</organism>
<protein>
    <submittedName>
        <fullName evidence="6">DNA-binding transcriptional regulator, LysR family</fullName>
    </submittedName>
</protein>
<dbReference type="Proteomes" id="UP000199520">
    <property type="component" value="Unassembled WGS sequence"/>
</dbReference>
<dbReference type="GO" id="GO:0000976">
    <property type="term" value="F:transcription cis-regulatory region binding"/>
    <property type="evidence" value="ECO:0007669"/>
    <property type="project" value="TreeGrafter"/>
</dbReference>
<evidence type="ECO:0000256" key="1">
    <source>
        <dbReference type="ARBA" id="ARBA00009437"/>
    </source>
</evidence>
<dbReference type="OrthoDB" id="107670at2"/>
<accession>A0A1I4NYY1</accession>
<dbReference type="SUPFAM" id="SSF46785">
    <property type="entry name" value="Winged helix' DNA-binding domain"/>
    <property type="match status" value="1"/>
</dbReference>
<dbReference type="CDD" id="cd05466">
    <property type="entry name" value="PBP2_LTTR_substrate"/>
    <property type="match status" value="1"/>
</dbReference>
<feature type="domain" description="HTH lysR-type" evidence="5">
    <location>
        <begin position="1"/>
        <end position="58"/>
    </location>
</feature>
<dbReference type="GO" id="GO:0003700">
    <property type="term" value="F:DNA-binding transcription factor activity"/>
    <property type="evidence" value="ECO:0007669"/>
    <property type="project" value="InterPro"/>
</dbReference>
<dbReference type="RefSeq" id="WP_090942564.1">
    <property type="nucleotide sequence ID" value="NZ_FOTS01000054.1"/>
</dbReference>
<sequence>MDERDWLILKTLYEKKSITKTAEALFISQPALSSRLQHIESRFGTVIAVRGKKGVQFTPEGEYLVRASYEMLQKMRIFEENIQNMHEQPTGILRIGASTFFTKYLLPELLRRFKVDYPGIEFKVTTGWSREIVNLVYNNDVHIGFVRGDYSFSGEKMLLFTEKMYVSSKEPLRFIDLPYRPRVDYRSEYSVQLLVDKWWNENYSAPPQIGMEVDRVDTCKEMVIKGLGYAFLPEMILNNCKDICTHEMVYRSGKPLTRNTWMFYHKDTMELKLVQAFYEFIQSMNFKTLYF</sequence>
<reference evidence="7" key="1">
    <citation type="submission" date="2016-10" db="EMBL/GenBank/DDBJ databases">
        <authorList>
            <person name="Varghese N."/>
            <person name="Submissions S."/>
        </authorList>
    </citation>
    <scope>NUCLEOTIDE SEQUENCE [LARGE SCALE GENOMIC DNA]</scope>
    <source>
        <strain evidence="7">DSM 13327</strain>
    </source>
</reference>
<dbReference type="AlphaFoldDB" id="A0A1I4NYY1"/>
<keyword evidence="3 6" id="KW-0238">DNA-binding</keyword>
<comment type="similarity">
    <text evidence="1">Belongs to the LysR transcriptional regulatory family.</text>
</comment>
<dbReference type="PROSITE" id="PS50931">
    <property type="entry name" value="HTH_LYSR"/>
    <property type="match status" value="1"/>
</dbReference>
<dbReference type="Pfam" id="PF00126">
    <property type="entry name" value="HTH_1"/>
    <property type="match status" value="1"/>
</dbReference>
<keyword evidence="4" id="KW-0804">Transcription</keyword>
<evidence type="ECO:0000259" key="5">
    <source>
        <dbReference type="PROSITE" id="PS50931"/>
    </source>
</evidence>